<dbReference type="InterPro" id="IPR058792">
    <property type="entry name" value="Beta-barrel_RND_2"/>
</dbReference>
<evidence type="ECO:0000313" key="8">
    <source>
        <dbReference type="EMBL" id="ACN13695.1"/>
    </source>
</evidence>
<comment type="similarity">
    <text evidence="1">Belongs to the membrane fusion protein (MFP) (TC 8.A.1) family.</text>
</comment>
<dbReference type="RefSeq" id="WP_012662944.1">
    <property type="nucleotide sequence ID" value="NC_012108.1"/>
</dbReference>
<dbReference type="InterPro" id="IPR058624">
    <property type="entry name" value="MdtA-like_HH"/>
</dbReference>
<dbReference type="KEGG" id="dat:HRM2_05810"/>
<feature type="compositionally biased region" description="Gly residues" evidence="3">
    <location>
        <begin position="389"/>
        <end position="407"/>
    </location>
</feature>
<keyword evidence="4" id="KW-0472">Membrane</keyword>
<dbReference type="Gene3D" id="1.10.287.470">
    <property type="entry name" value="Helix hairpin bin"/>
    <property type="match status" value="1"/>
</dbReference>
<dbReference type="Pfam" id="PF25917">
    <property type="entry name" value="BSH_RND"/>
    <property type="match status" value="1"/>
</dbReference>
<evidence type="ECO:0000256" key="1">
    <source>
        <dbReference type="ARBA" id="ARBA00009477"/>
    </source>
</evidence>
<dbReference type="OrthoDB" id="9784484at2"/>
<evidence type="ECO:0000259" key="5">
    <source>
        <dbReference type="Pfam" id="PF25876"/>
    </source>
</evidence>
<feature type="region of interest" description="Disordered" evidence="3">
    <location>
        <begin position="367"/>
        <end position="407"/>
    </location>
</feature>
<keyword evidence="4" id="KW-0812">Transmembrane</keyword>
<dbReference type="Proteomes" id="UP000000442">
    <property type="component" value="Chromosome"/>
</dbReference>
<name>C0QIQ5_DESAH</name>
<feature type="region of interest" description="Disordered" evidence="3">
    <location>
        <begin position="312"/>
        <end position="332"/>
    </location>
</feature>
<dbReference type="InterPro" id="IPR006143">
    <property type="entry name" value="RND_pump_MFP"/>
</dbReference>
<dbReference type="Pfam" id="PF25954">
    <property type="entry name" value="Beta-barrel_RND_2"/>
    <property type="match status" value="1"/>
</dbReference>
<dbReference type="Gene3D" id="2.40.420.20">
    <property type="match status" value="1"/>
</dbReference>
<reference evidence="8 9" key="1">
    <citation type="journal article" date="2009" name="Environ. Microbiol.">
        <title>Genome sequence of Desulfobacterium autotrophicum HRM2, a marine sulfate reducer oxidizing organic carbon completely to carbon dioxide.</title>
        <authorList>
            <person name="Strittmatter A.W."/>
            <person name="Liesegang H."/>
            <person name="Rabus R."/>
            <person name="Decker I."/>
            <person name="Amann J."/>
            <person name="Andres S."/>
            <person name="Henne A."/>
            <person name="Fricke W.F."/>
            <person name="Martinez-Arias R."/>
            <person name="Bartels D."/>
            <person name="Goesmann A."/>
            <person name="Krause L."/>
            <person name="Puehler A."/>
            <person name="Klenk H.P."/>
            <person name="Richter M."/>
            <person name="Schuler M."/>
            <person name="Gloeckner F.O."/>
            <person name="Meyerdierks A."/>
            <person name="Gottschalk G."/>
            <person name="Amann R."/>
        </authorList>
    </citation>
    <scope>NUCLEOTIDE SEQUENCE [LARGE SCALE GENOMIC DNA]</scope>
    <source>
        <strain evidence="9">ATCC 43914 / DSM 3382 / HRM2</strain>
    </source>
</reference>
<dbReference type="Gene3D" id="2.40.30.170">
    <property type="match status" value="1"/>
</dbReference>
<feature type="transmembrane region" description="Helical" evidence="4">
    <location>
        <begin position="12"/>
        <end position="31"/>
    </location>
</feature>
<accession>C0QIQ5</accession>
<evidence type="ECO:0000313" key="9">
    <source>
        <dbReference type="Proteomes" id="UP000000442"/>
    </source>
</evidence>
<dbReference type="PANTHER" id="PTHR30469:SF33">
    <property type="entry name" value="SLR1207 PROTEIN"/>
    <property type="match status" value="1"/>
</dbReference>
<organism evidence="8 9">
    <name type="scientific">Desulforapulum autotrophicum (strain ATCC 43914 / DSM 3382 / VKM B-1955 / HRM2)</name>
    <name type="common">Desulfobacterium autotrophicum</name>
    <dbReference type="NCBI Taxonomy" id="177437"/>
    <lineage>
        <taxon>Bacteria</taxon>
        <taxon>Pseudomonadati</taxon>
        <taxon>Thermodesulfobacteriota</taxon>
        <taxon>Desulfobacteria</taxon>
        <taxon>Desulfobacterales</taxon>
        <taxon>Desulfobacteraceae</taxon>
        <taxon>Desulforapulum</taxon>
    </lineage>
</organism>
<dbReference type="GO" id="GO:1990281">
    <property type="term" value="C:efflux pump complex"/>
    <property type="evidence" value="ECO:0007669"/>
    <property type="project" value="TreeGrafter"/>
</dbReference>
<feature type="domain" description="CusB-like beta-barrel" evidence="7">
    <location>
        <begin position="219"/>
        <end position="292"/>
    </location>
</feature>
<dbReference type="EMBL" id="CP001087">
    <property type="protein sequence ID" value="ACN13695.1"/>
    <property type="molecule type" value="Genomic_DNA"/>
</dbReference>
<keyword evidence="9" id="KW-1185">Reference proteome</keyword>
<dbReference type="eggNOG" id="COG0845">
    <property type="taxonomic scope" value="Bacteria"/>
</dbReference>
<keyword evidence="4" id="KW-1133">Transmembrane helix</keyword>
<evidence type="ECO:0000256" key="4">
    <source>
        <dbReference type="SAM" id="Phobius"/>
    </source>
</evidence>
<keyword evidence="2" id="KW-0175">Coiled coil</keyword>
<dbReference type="NCBIfam" id="TIGR01730">
    <property type="entry name" value="RND_mfp"/>
    <property type="match status" value="1"/>
</dbReference>
<feature type="domain" description="Multidrug resistance protein MdtA-like barrel-sandwich hybrid" evidence="6">
    <location>
        <begin position="67"/>
        <end position="205"/>
    </location>
</feature>
<gene>
    <name evidence="8" type="ordered locus">HRM2_05810</name>
</gene>
<evidence type="ECO:0000256" key="3">
    <source>
        <dbReference type="SAM" id="MobiDB-lite"/>
    </source>
</evidence>
<dbReference type="GO" id="GO:0015562">
    <property type="term" value="F:efflux transmembrane transporter activity"/>
    <property type="evidence" value="ECO:0007669"/>
    <property type="project" value="TreeGrafter"/>
</dbReference>
<dbReference type="Gene3D" id="2.40.50.100">
    <property type="match status" value="1"/>
</dbReference>
<dbReference type="STRING" id="177437.HRM2_05810"/>
<dbReference type="InterPro" id="IPR058625">
    <property type="entry name" value="MdtA-like_BSH"/>
</dbReference>
<protein>
    <submittedName>
        <fullName evidence="8">Macrolide-specific efflux protein (RND family protein)</fullName>
    </submittedName>
</protein>
<dbReference type="PANTHER" id="PTHR30469">
    <property type="entry name" value="MULTIDRUG RESISTANCE PROTEIN MDTA"/>
    <property type="match status" value="1"/>
</dbReference>
<feature type="coiled-coil region" evidence="2">
    <location>
        <begin position="153"/>
        <end position="180"/>
    </location>
</feature>
<dbReference type="HOGENOM" id="CLU_018816_14_1_7"/>
<evidence type="ECO:0000259" key="6">
    <source>
        <dbReference type="Pfam" id="PF25917"/>
    </source>
</evidence>
<evidence type="ECO:0000259" key="7">
    <source>
        <dbReference type="Pfam" id="PF25954"/>
    </source>
</evidence>
<dbReference type="AlphaFoldDB" id="C0QIQ5"/>
<evidence type="ECO:0000256" key="2">
    <source>
        <dbReference type="SAM" id="Coils"/>
    </source>
</evidence>
<dbReference type="Pfam" id="PF25876">
    <property type="entry name" value="HH_MFP_RND"/>
    <property type="match status" value="1"/>
</dbReference>
<dbReference type="SUPFAM" id="SSF111369">
    <property type="entry name" value="HlyD-like secretion proteins"/>
    <property type="match status" value="1"/>
</dbReference>
<feature type="domain" description="Multidrug resistance protein MdtA-like alpha-helical hairpin" evidence="5">
    <location>
        <begin position="109"/>
        <end position="177"/>
    </location>
</feature>
<sequence>MIAKRKTSRTIKSVIVLIGVLSLTILVWWAWMHQESSRTKPSFKFAQVNRGKLEVLVTSTGTLAAVETVEIGTQVSGTIEQLLVDYNDQVKKGQVLARLDQSSFTASVNKAKADVLKAQAELKQAEDEFRRNAPLFDKGYISEQEFLPITTAVDTTKASLQSAEASLEQAQIDLEHTVIRSPIDGTVIDRSVDAGQTVAASLSTPTLFLIAEDLSRMQIETQVDETDIGQIRQGQSVRFTVQSYFDQNFIGSVRQIRLQPETVDNVVTYTVIVDATNESGRLMPGMTATVDFVVYQSENALLVPVAALNFTPDPNRDSNDGSQVFSRQADGHLQPIQISAGESDGLLTEITEGELAAGMQVAIGMKQEGEDAEEKGFSLFNFMNQGQRGPSGGGGGPEQGSGGGPRP</sequence>
<proteinExistence type="inferred from homology"/>